<dbReference type="InterPro" id="IPR038718">
    <property type="entry name" value="SNF2-like_sf"/>
</dbReference>
<keyword evidence="2" id="KW-1185">Reference proteome</keyword>
<accession>A0AAN7NX46</accession>
<dbReference type="Proteomes" id="UP001353858">
    <property type="component" value="Unassembled WGS sequence"/>
</dbReference>
<dbReference type="EMBL" id="JARPUR010000006">
    <property type="protein sequence ID" value="KAK4874795.1"/>
    <property type="molecule type" value="Genomic_DNA"/>
</dbReference>
<comment type="caution">
    <text evidence="1">The sequence shown here is derived from an EMBL/GenBank/DDBJ whole genome shotgun (WGS) entry which is preliminary data.</text>
</comment>
<dbReference type="Gene3D" id="3.40.50.10810">
    <property type="entry name" value="Tandem AAA-ATPase domain"/>
    <property type="match status" value="1"/>
</dbReference>
<evidence type="ECO:0000313" key="2">
    <source>
        <dbReference type="Proteomes" id="UP001353858"/>
    </source>
</evidence>
<protein>
    <submittedName>
        <fullName evidence="1">Uncharacterized protein</fullName>
    </submittedName>
</protein>
<name>A0AAN7NX46_9COLE</name>
<organism evidence="1 2">
    <name type="scientific">Aquatica leii</name>
    <dbReference type="NCBI Taxonomy" id="1421715"/>
    <lineage>
        <taxon>Eukaryota</taxon>
        <taxon>Metazoa</taxon>
        <taxon>Ecdysozoa</taxon>
        <taxon>Arthropoda</taxon>
        <taxon>Hexapoda</taxon>
        <taxon>Insecta</taxon>
        <taxon>Pterygota</taxon>
        <taxon>Neoptera</taxon>
        <taxon>Endopterygota</taxon>
        <taxon>Coleoptera</taxon>
        <taxon>Polyphaga</taxon>
        <taxon>Elateriformia</taxon>
        <taxon>Elateroidea</taxon>
        <taxon>Lampyridae</taxon>
        <taxon>Luciolinae</taxon>
        <taxon>Aquatica</taxon>
    </lineage>
</organism>
<proteinExistence type="predicted"/>
<reference evidence="2" key="1">
    <citation type="submission" date="2023-01" db="EMBL/GenBank/DDBJ databases">
        <title>Key to firefly adult light organ development and bioluminescence: homeobox transcription factors regulate luciferase expression and transportation to peroxisome.</title>
        <authorList>
            <person name="Fu X."/>
        </authorList>
    </citation>
    <scope>NUCLEOTIDE SEQUENCE [LARGE SCALE GENOMIC DNA]</scope>
</reference>
<dbReference type="AlphaFoldDB" id="A0AAN7NX46"/>
<evidence type="ECO:0000313" key="1">
    <source>
        <dbReference type="EMBL" id="KAK4874795.1"/>
    </source>
</evidence>
<gene>
    <name evidence="1" type="ORF">RN001_014155</name>
</gene>
<sequence length="344" mass="39507">MSKDLHLSHWDAKVPVIIPQSVINDLANYHIMGVRYLYACYAKGQTGAVLNEDDDMNTPIQISTFLGALHTTDSPVIVVCEKQSLQTWHYYLSKYVNNDITVITENNTGNDSSKTILCIVENLKWFKSVNSSFFVVVIDDLDLNLNKRIVKQLKSQFRIGVTKRNFLNHPDQKLFRNMLLWAVPGVVGKLEEFIEEDRAHLINLRFPYSEWWFRLTWSGDTFEKPSVEEKSRMNAAIRTWSKDQNLIVKEEEKVRIKRKRKKETKSDSSQDTVICDEMDVGDLSILNVDDIKPSNSSFDDQETTIISESDVLSVLLGEPKIETDEAADDVESRNQDVLSFLYGD</sequence>